<evidence type="ECO:0000313" key="2">
    <source>
        <dbReference type="Proteomes" id="UP000694941"/>
    </source>
</evidence>
<dbReference type="Proteomes" id="UP000694941">
    <property type="component" value="Unplaced"/>
</dbReference>
<dbReference type="InterPro" id="IPR020904">
    <property type="entry name" value="Sc_DH/Rdtase_CS"/>
</dbReference>
<accession>A0ABM1BJI8</accession>
<dbReference type="SUPFAM" id="SSF51735">
    <property type="entry name" value="NAD(P)-binding Rossmann-fold domains"/>
    <property type="match status" value="1"/>
</dbReference>
<dbReference type="GeneID" id="106467451"/>
<name>A0ABM1BJI8_LIMPO</name>
<dbReference type="PANTHER" id="PTHR43975">
    <property type="entry name" value="ZGC:101858"/>
    <property type="match status" value="1"/>
</dbReference>
<dbReference type="RefSeq" id="XP_013783257.1">
    <property type="nucleotide sequence ID" value="XM_013927803.2"/>
</dbReference>
<evidence type="ECO:0000313" key="3">
    <source>
        <dbReference type="RefSeq" id="XP_013783257.1"/>
    </source>
</evidence>
<keyword evidence="2" id="KW-1185">Reference proteome</keyword>
<protein>
    <submittedName>
        <fullName evidence="3">Uncharacterized protein LOC106467451</fullName>
    </submittedName>
</protein>
<gene>
    <name evidence="3" type="primary">LOC106467451</name>
</gene>
<organism evidence="2 3">
    <name type="scientific">Limulus polyphemus</name>
    <name type="common">Atlantic horseshoe crab</name>
    <dbReference type="NCBI Taxonomy" id="6850"/>
    <lineage>
        <taxon>Eukaryota</taxon>
        <taxon>Metazoa</taxon>
        <taxon>Ecdysozoa</taxon>
        <taxon>Arthropoda</taxon>
        <taxon>Chelicerata</taxon>
        <taxon>Merostomata</taxon>
        <taxon>Xiphosura</taxon>
        <taxon>Limulidae</taxon>
        <taxon>Limulus</taxon>
    </lineage>
</organism>
<dbReference type="InterPro" id="IPR002347">
    <property type="entry name" value="SDR_fam"/>
</dbReference>
<dbReference type="PROSITE" id="PS00061">
    <property type="entry name" value="ADH_SHORT"/>
    <property type="match status" value="1"/>
</dbReference>
<dbReference type="PANTHER" id="PTHR43975:SF5">
    <property type="entry name" value="PUTATIVE-RELATED"/>
    <property type="match status" value="1"/>
</dbReference>
<evidence type="ECO:0000256" key="1">
    <source>
        <dbReference type="ARBA" id="ARBA00023002"/>
    </source>
</evidence>
<keyword evidence="1" id="KW-0560">Oxidoreductase</keyword>
<proteinExistence type="predicted"/>
<dbReference type="PRINTS" id="PR00080">
    <property type="entry name" value="SDRFAMILY"/>
</dbReference>
<sequence>MTTMPVIKDKVALISGASSGIGAGTAVHFASLGCWLALTGRNEENLKKTADRCKEAGLPDDKVFLAPADLSNEEDAKNVVKSTIEHYGRLDILVNSAGILIPGSTENTSLSDFDIQMNINLRSVFHVMQLSIPHLIKTKGNIVNVSSVTGIRAFPGVVVYNMSKAALDQLTRTAALELAAQQVRVNAVKSEEQYEKFLEHSKTTHAMGRVGTVDEVARSIAFLASDDASFITGQTLAIDGGRSVMCPR</sequence>
<dbReference type="InterPro" id="IPR036291">
    <property type="entry name" value="NAD(P)-bd_dom_sf"/>
</dbReference>
<reference evidence="3" key="1">
    <citation type="submission" date="2025-08" db="UniProtKB">
        <authorList>
            <consortium name="RefSeq"/>
        </authorList>
    </citation>
    <scope>IDENTIFICATION</scope>
    <source>
        <tissue evidence="3">Muscle</tissue>
    </source>
</reference>
<dbReference type="PRINTS" id="PR00081">
    <property type="entry name" value="GDHRDH"/>
</dbReference>
<dbReference type="Gene3D" id="3.40.50.720">
    <property type="entry name" value="NAD(P)-binding Rossmann-like Domain"/>
    <property type="match status" value="1"/>
</dbReference>
<dbReference type="Pfam" id="PF13561">
    <property type="entry name" value="adh_short_C2"/>
    <property type="match status" value="1"/>
</dbReference>